<gene>
    <name evidence="1" type="ORF">S12H4_14329</name>
</gene>
<reference evidence="1" key="1">
    <citation type="journal article" date="2014" name="Front. Microbiol.">
        <title>High frequency of phylogenetically diverse reductive dehalogenase-homologous genes in deep subseafloor sedimentary metagenomes.</title>
        <authorList>
            <person name="Kawai M."/>
            <person name="Futagami T."/>
            <person name="Toyoda A."/>
            <person name="Takaki Y."/>
            <person name="Nishi S."/>
            <person name="Hori S."/>
            <person name="Arai W."/>
            <person name="Tsubouchi T."/>
            <person name="Morono Y."/>
            <person name="Uchiyama I."/>
            <person name="Ito T."/>
            <person name="Fujiyama A."/>
            <person name="Inagaki F."/>
            <person name="Takami H."/>
        </authorList>
    </citation>
    <scope>NUCLEOTIDE SEQUENCE</scope>
    <source>
        <strain evidence="1">Expedition CK06-06</strain>
    </source>
</reference>
<dbReference type="Gene3D" id="3.40.50.11350">
    <property type="match status" value="1"/>
</dbReference>
<accession>X1RKY4</accession>
<dbReference type="InterPro" id="IPR029063">
    <property type="entry name" value="SAM-dependent_MTases_sf"/>
</dbReference>
<proteinExistence type="predicted"/>
<dbReference type="Pfam" id="PF13578">
    <property type="entry name" value="Methyltransf_24"/>
    <property type="match status" value="1"/>
</dbReference>
<evidence type="ECO:0000313" key="1">
    <source>
        <dbReference type="EMBL" id="GAI81293.1"/>
    </source>
</evidence>
<protein>
    <recommendedName>
        <fullName evidence="2">Class I SAM-dependent methyltransferase</fullName>
    </recommendedName>
</protein>
<sequence length="420" mass="48291">VEIGSYSGGSTEMFALNVKQVYSIDPYADNDSPLQEGNTLEIALANLSNAEKVFTEKMAKYENVTKIRKLSMDAVDDFEDGSLDAVYIDGNHKYDSVCNDINKWMPKLKNGGIISGHDYFENVKLAVDNTLGVPLKTYDDRSWMHIKGDYTLIKTTYDDEFGLFALILQVVGVLSKEKETYVDFKDNRSYYEKSYGENPWEYYFEQPCGKDLKTLYDKINKDEIKNYKADIFNSCSIFSVAAKTLNRPGNDLEKIRNIIIDKIRIKPHIQEKIDSFYALHMMGYKILGIQKRGTDLYYMGRAQQLFDIKDAFIEIALQIDNYDKLFLITDEQPTLELFRERYGDKLIHYDDASLSPHEASIHRGGSTDSKYKIGKDVIIETELLAKVDYLLAMNSNLSLWAILKGVMPYHFIDKHIEYIG</sequence>
<comment type="caution">
    <text evidence="1">The sequence shown here is derived from an EMBL/GenBank/DDBJ whole genome shotgun (WGS) entry which is preliminary data.</text>
</comment>
<feature type="non-terminal residue" evidence="1">
    <location>
        <position position="1"/>
    </location>
</feature>
<dbReference type="SUPFAM" id="SSF53335">
    <property type="entry name" value="S-adenosyl-L-methionine-dependent methyltransferases"/>
    <property type="match status" value="1"/>
</dbReference>
<organism evidence="1">
    <name type="scientific">marine sediment metagenome</name>
    <dbReference type="NCBI Taxonomy" id="412755"/>
    <lineage>
        <taxon>unclassified sequences</taxon>
        <taxon>metagenomes</taxon>
        <taxon>ecological metagenomes</taxon>
    </lineage>
</organism>
<name>X1RKY4_9ZZZZ</name>
<evidence type="ECO:0008006" key="2">
    <source>
        <dbReference type="Google" id="ProtNLM"/>
    </source>
</evidence>
<dbReference type="AlphaFoldDB" id="X1RKY4"/>
<dbReference type="Gene3D" id="3.40.50.150">
    <property type="entry name" value="Vaccinia Virus protein VP39"/>
    <property type="match status" value="1"/>
</dbReference>
<dbReference type="EMBL" id="BARW01006830">
    <property type="protein sequence ID" value="GAI81293.1"/>
    <property type="molecule type" value="Genomic_DNA"/>
</dbReference>